<evidence type="ECO:0000313" key="3">
    <source>
        <dbReference type="Proteomes" id="UP001159042"/>
    </source>
</evidence>
<accession>A0AAV8VYM2</accession>
<feature type="compositionally biased region" description="Low complexity" evidence="1">
    <location>
        <begin position="52"/>
        <end position="66"/>
    </location>
</feature>
<name>A0AAV8VYM2_9CUCU</name>
<dbReference type="AlphaFoldDB" id="A0AAV8VYM2"/>
<dbReference type="Proteomes" id="UP001159042">
    <property type="component" value="Unassembled WGS sequence"/>
</dbReference>
<keyword evidence="3" id="KW-1185">Reference proteome</keyword>
<reference evidence="2 3" key="1">
    <citation type="journal article" date="2023" name="Insect Mol. Biol.">
        <title>Genome sequencing provides insights into the evolution of gene families encoding plant cell wall-degrading enzymes in longhorned beetles.</title>
        <authorList>
            <person name="Shin N.R."/>
            <person name="Okamura Y."/>
            <person name="Kirsch R."/>
            <person name="Pauchet Y."/>
        </authorList>
    </citation>
    <scope>NUCLEOTIDE SEQUENCE [LARGE SCALE GENOMIC DNA]</scope>
    <source>
        <strain evidence="2">EAD_L_NR</strain>
    </source>
</reference>
<proteinExistence type="predicted"/>
<sequence>LFLFQYKITNMQRCPYIHEMKERLLGEQLPMEIVPKKVPTPPPPFSMEQHHQQQQQQPHMVHQQPVATVVKLNPDGYGSHTSPTRQRPDRTPLMPKEPEDDFHYVHQKVYPKNAK</sequence>
<evidence type="ECO:0000313" key="2">
    <source>
        <dbReference type="EMBL" id="KAJ8919486.1"/>
    </source>
</evidence>
<dbReference type="EMBL" id="JANEYG010000017">
    <property type="protein sequence ID" value="KAJ8919486.1"/>
    <property type="molecule type" value="Genomic_DNA"/>
</dbReference>
<feature type="non-terminal residue" evidence="2">
    <location>
        <position position="1"/>
    </location>
</feature>
<comment type="caution">
    <text evidence="2">The sequence shown here is derived from an EMBL/GenBank/DDBJ whole genome shotgun (WGS) entry which is preliminary data.</text>
</comment>
<protein>
    <submittedName>
        <fullName evidence="2">Uncharacterized protein</fullName>
    </submittedName>
</protein>
<feature type="region of interest" description="Disordered" evidence="1">
    <location>
        <begin position="34"/>
        <end position="115"/>
    </location>
</feature>
<evidence type="ECO:0000256" key="1">
    <source>
        <dbReference type="SAM" id="MobiDB-lite"/>
    </source>
</evidence>
<organism evidence="2 3">
    <name type="scientific">Exocentrus adspersus</name>
    <dbReference type="NCBI Taxonomy" id="1586481"/>
    <lineage>
        <taxon>Eukaryota</taxon>
        <taxon>Metazoa</taxon>
        <taxon>Ecdysozoa</taxon>
        <taxon>Arthropoda</taxon>
        <taxon>Hexapoda</taxon>
        <taxon>Insecta</taxon>
        <taxon>Pterygota</taxon>
        <taxon>Neoptera</taxon>
        <taxon>Endopterygota</taxon>
        <taxon>Coleoptera</taxon>
        <taxon>Polyphaga</taxon>
        <taxon>Cucujiformia</taxon>
        <taxon>Chrysomeloidea</taxon>
        <taxon>Cerambycidae</taxon>
        <taxon>Lamiinae</taxon>
        <taxon>Acanthocinini</taxon>
        <taxon>Exocentrus</taxon>
    </lineage>
</organism>
<gene>
    <name evidence="2" type="ORF">NQ315_002107</name>
</gene>